<proteinExistence type="inferred from homology"/>
<keyword evidence="6" id="KW-0326">Glycosidase</keyword>
<protein>
    <recommendedName>
        <fullName evidence="3">alpha-L-fucosidase</fullName>
        <ecNumber evidence="3">3.2.1.51</ecNumber>
    </recommendedName>
</protein>
<dbReference type="GO" id="GO:0016139">
    <property type="term" value="P:glycoside catabolic process"/>
    <property type="evidence" value="ECO:0007669"/>
    <property type="project" value="TreeGrafter"/>
</dbReference>
<dbReference type="PANTHER" id="PTHR10030">
    <property type="entry name" value="ALPHA-L-FUCOSIDASE"/>
    <property type="match status" value="1"/>
</dbReference>
<dbReference type="GO" id="GO:0005764">
    <property type="term" value="C:lysosome"/>
    <property type="evidence" value="ECO:0007669"/>
    <property type="project" value="TreeGrafter"/>
</dbReference>
<dbReference type="SUPFAM" id="SSF51445">
    <property type="entry name" value="(Trans)glycosidases"/>
    <property type="match status" value="1"/>
</dbReference>
<dbReference type="Proteomes" id="UP000366872">
    <property type="component" value="Unassembled WGS sequence"/>
</dbReference>
<dbReference type="PANTHER" id="PTHR10030:SF37">
    <property type="entry name" value="ALPHA-L-FUCOSIDASE-RELATED"/>
    <property type="match status" value="1"/>
</dbReference>
<dbReference type="GO" id="GO:0006004">
    <property type="term" value="P:fucose metabolic process"/>
    <property type="evidence" value="ECO:0007669"/>
    <property type="project" value="InterPro"/>
</dbReference>
<dbReference type="Gene3D" id="3.20.20.80">
    <property type="entry name" value="Glycosidases"/>
    <property type="match status" value="1"/>
</dbReference>
<dbReference type="InterPro" id="IPR016286">
    <property type="entry name" value="FUC_metazoa-typ"/>
</dbReference>
<name>A0A6C2U3W4_PONDE</name>
<organism evidence="9 10">
    <name type="scientific">Pontiella desulfatans</name>
    <dbReference type="NCBI Taxonomy" id="2750659"/>
    <lineage>
        <taxon>Bacteria</taxon>
        <taxon>Pseudomonadati</taxon>
        <taxon>Kiritimatiellota</taxon>
        <taxon>Kiritimatiellia</taxon>
        <taxon>Kiritimatiellales</taxon>
        <taxon>Pontiellaceae</taxon>
        <taxon>Pontiella</taxon>
    </lineage>
</organism>
<keyword evidence="4" id="KW-0732">Signal</keyword>
<dbReference type="EMBL" id="CAAHFG010000001">
    <property type="protein sequence ID" value="VGO14499.1"/>
    <property type="molecule type" value="Genomic_DNA"/>
</dbReference>
<feature type="domain" description="Glycoside hydrolase family 29 N-terminal" evidence="8">
    <location>
        <begin position="7"/>
        <end position="337"/>
    </location>
</feature>
<evidence type="ECO:0000259" key="8">
    <source>
        <dbReference type="Pfam" id="PF01120"/>
    </source>
</evidence>
<dbReference type="PRINTS" id="PR00741">
    <property type="entry name" value="GLHYDRLASE29"/>
</dbReference>
<comment type="similarity">
    <text evidence="2">Belongs to the glycosyl hydrolase 29 family.</text>
</comment>
<evidence type="ECO:0000313" key="10">
    <source>
        <dbReference type="Proteomes" id="UP000366872"/>
    </source>
</evidence>
<feature type="site" description="May be important for catalysis" evidence="7">
    <location>
        <position position="269"/>
    </location>
</feature>
<evidence type="ECO:0000256" key="5">
    <source>
        <dbReference type="ARBA" id="ARBA00022801"/>
    </source>
</evidence>
<dbReference type="InterPro" id="IPR057739">
    <property type="entry name" value="Glyco_hydro_29_N"/>
</dbReference>
<reference evidence="9 10" key="1">
    <citation type="submission" date="2019-04" db="EMBL/GenBank/DDBJ databases">
        <authorList>
            <person name="Van Vliet M D."/>
        </authorList>
    </citation>
    <scope>NUCLEOTIDE SEQUENCE [LARGE SCALE GENOMIC DNA]</scope>
    <source>
        <strain evidence="9 10">F1</strain>
    </source>
</reference>
<keyword evidence="10" id="KW-1185">Reference proteome</keyword>
<dbReference type="InterPro" id="IPR013780">
    <property type="entry name" value="Glyco_hydro_b"/>
</dbReference>
<dbReference type="InterPro" id="IPR000933">
    <property type="entry name" value="Glyco_hydro_29"/>
</dbReference>
<comment type="function">
    <text evidence="1">Alpha-L-fucosidase is responsible for hydrolyzing the alpha-1,6-linked fucose joined to the reducing-end N-acetylglucosamine of the carbohydrate moieties of glycoproteins.</text>
</comment>
<evidence type="ECO:0000256" key="2">
    <source>
        <dbReference type="ARBA" id="ARBA00007951"/>
    </source>
</evidence>
<dbReference type="AlphaFoldDB" id="A0A6C2U3W4"/>
<gene>
    <name evidence="9" type="ORF">PDESU_03061</name>
</gene>
<dbReference type="SMART" id="SM00812">
    <property type="entry name" value="Alpha_L_fucos"/>
    <property type="match status" value="1"/>
</dbReference>
<dbReference type="Pfam" id="PF01120">
    <property type="entry name" value="Alpha_L_fucos"/>
    <property type="match status" value="1"/>
</dbReference>
<evidence type="ECO:0000256" key="4">
    <source>
        <dbReference type="ARBA" id="ARBA00022729"/>
    </source>
</evidence>
<evidence type="ECO:0000256" key="7">
    <source>
        <dbReference type="PIRSR" id="PIRSR001092-1"/>
    </source>
</evidence>
<dbReference type="Gene3D" id="2.60.40.1180">
    <property type="entry name" value="Golgi alpha-mannosidase II"/>
    <property type="match status" value="1"/>
</dbReference>
<evidence type="ECO:0000256" key="6">
    <source>
        <dbReference type="ARBA" id="ARBA00023295"/>
    </source>
</evidence>
<dbReference type="PIRSF" id="PIRSF001092">
    <property type="entry name" value="Alpha-L-fucosidase"/>
    <property type="match status" value="1"/>
</dbReference>
<sequence>MAERDARMAWWREARFGMFVHWGLYSIPAGEWNGKVWKKGGLEWIQKRAAIPADVYERKLVPQFRPKEGFAEEWAQTALMAGCKYLVFTSKHHEGFALHDSAETTFDAKDACGRDLFKEIADATRAEGLKVGAYHSIIDWHHPQSYAGFGLPTIKGVTNEGRDNSVYVDYLHRQVEEIVTGYGPIDVIWWDFSKPDCQGESWRAKELMAMVRKHQPHILMNDRLYSAKAAFVGGNSSLLKEWKPERGDFTTPEQHIPDTGVDGVDWETCMTMNTGWGFNKHDNNWKPTQVLIRNLIDIVSKGGNYLLNVGPKADGTIPPQSIARMKEIGRWMDINGEAIYATTASPFEMPAWGRYTAKPDRLYAHVFQWPEDARLMVPAGDRKVARAYLLADEKKASLPIEKTVEGLAISLPDEAPDPIASVIVLELD</sequence>
<evidence type="ECO:0000313" key="9">
    <source>
        <dbReference type="EMBL" id="VGO14499.1"/>
    </source>
</evidence>
<accession>A0A6C2U3W4</accession>
<dbReference type="InterPro" id="IPR017853">
    <property type="entry name" value="GH"/>
</dbReference>
<evidence type="ECO:0000256" key="1">
    <source>
        <dbReference type="ARBA" id="ARBA00004071"/>
    </source>
</evidence>
<keyword evidence="5" id="KW-0378">Hydrolase</keyword>
<dbReference type="EC" id="3.2.1.51" evidence="3"/>
<evidence type="ECO:0000256" key="3">
    <source>
        <dbReference type="ARBA" id="ARBA00012662"/>
    </source>
</evidence>
<dbReference type="GO" id="GO:0004560">
    <property type="term" value="F:alpha-L-fucosidase activity"/>
    <property type="evidence" value="ECO:0007669"/>
    <property type="project" value="InterPro"/>
</dbReference>